<proteinExistence type="predicted"/>
<dbReference type="SMART" id="SM00464">
    <property type="entry name" value="LON"/>
    <property type="match status" value="1"/>
</dbReference>
<feature type="domain" description="Lon N-terminal" evidence="1">
    <location>
        <begin position="15"/>
        <end position="213"/>
    </location>
</feature>
<dbReference type="PROSITE" id="PS51787">
    <property type="entry name" value="LON_N"/>
    <property type="match status" value="1"/>
</dbReference>
<organism evidence="2 3">
    <name type="scientific">Acidiphilium rubrum</name>
    <dbReference type="NCBI Taxonomy" id="526"/>
    <lineage>
        <taxon>Bacteria</taxon>
        <taxon>Pseudomonadati</taxon>
        <taxon>Pseudomonadota</taxon>
        <taxon>Alphaproteobacteria</taxon>
        <taxon>Acetobacterales</taxon>
        <taxon>Acidocellaceae</taxon>
        <taxon>Acidiphilium</taxon>
    </lineage>
</organism>
<dbReference type="EMBL" id="FTNE01000013">
    <property type="protein sequence ID" value="SIQ99532.1"/>
    <property type="molecule type" value="Genomic_DNA"/>
</dbReference>
<dbReference type="Gene3D" id="2.30.130.40">
    <property type="entry name" value="LON domain-like"/>
    <property type="match status" value="1"/>
</dbReference>
<accession>A0A8G2FDT1</accession>
<dbReference type="InterPro" id="IPR003111">
    <property type="entry name" value="Lon_prtase_N"/>
</dbReference>
<dbReference type="Pfam" id="PF02190">
    <property type="entry name" value="LON_substr_bdg"/>
    <property type="match status" value="1"/>
</dbReference>
<evidence type="ECO:0000259" key="1">
    <source>
        <dbReference type="PROSITE" id="PS51787"/>
    </source>
</evidence>
<evidence type="ECO:0000313" key="3">
    <source>
        <dbReference type="Proteomes" id="UP000186308"/>
    </source>
</evidence>
<dbReference type="PANTHER" id="PTHR46732">
    <property type="entry name" value="ATP-DEPENDENT PROTEASE LA (LON) DOMAIN PROTEIN"/>
    <property type="match status" value="1"/>
</dbReference>
<evidence type="ECO:0000313" key="2">
    <source>
        <dbReference type="EMBL" id="SIQ99532.1"/>
    </source>
</evidence>
<sequence length="218" mass="23530">MSAGVSRIEGIPEIFPIFPLTGALLLPGGRLPLNIFEPRYLAMVDDALGAGRILGMIQPDYDAPPGETGPGLYRHGCLGRISAFSETDDGRYLITLNGLVRYSVVEEAEMRRGYRRVQGDVTKFRHDLGTAPAPAAAAQAVTRDQLMGALHRYFVATGVDANWDAIEEISEPALIVTLCMACPFSPIEKQALLEAKTEADRAAALLALLEINGHDSHT</sequence>
<name>A0A8G2FDT1_ACIRU</name>
<dbReference type="InterPro" id="IPR046336">
    <property type="entry name" value="Lon_prtase_N_sf"/>
</dbReference>
<dbReference type="RefSeq" id="WP_029311784.1">
    <property type="nucleotide sequence ID" value="NZ_DAOMCH010000007.1"/>
</dbReference>
<protein>
    <recommendedName>
        <fullName evidence="1">Lon N-terminal domain-containing protein</fullName>
    </recommendedName>
</protein>
<comment type="caution">
    <text evidence="2">The sequence shown here is derived from an EMBL/GenBank/DDBJ whole genome shotgun (WGS) entry which is preliminary data.</text>
</comment>
<dbReference type="InterPro" id="IPR015947">
    <property type="entry name" value="PUA-like_sf"/>
</dbReference>
<dbReference type="OrthoDB" id="9806457at2"/>
<keyword evidence="3" id="KW-1185">Reference proteome</keyword>
<dbReference type="AlphaFoldDB" id="A0A8G2FDT1"/>
<gene>
    <name evidence="2" type="ORF">SAMN05421828_11337</name>
</gene>
<reference evidence="2 3" key="1">
    <citation type="submission" date="2017-01" db="EMBL/GenBank/DDBJ databases">
        <authorList>
            <person name="Varghese N."/>
            <person name="Submissions S."/>
        </authorList>
    </citation>
    <scope>NUCLEOTIDE SEQUENCE [LARGE SCALE GENOMIC DNA]</scope>
    <source>
        <strain evidence="2 3">ATCC 35905</strain>
    </source>
</reference>
<dbReference type="Proteomes" id="UP000186308">
    <property type="component" value="Unassembled WGS sequence"/>
</dbReference>
<dbReference type="SUPFAM" id="SSF88697">
    <property type="entry name" value="PUA domain-like"/>
    <property type="match status" value="1"/>
</dbReference>
<dbReference type="PANTHER" id="PTHR46732:SF8">
    <property type="entry name" value="ATP-DEPENDENT PROTEASE LA (LON) DOMAIN PROTEIN"/>
    <property type="match status" value="1"/>
</dbReference>